<evidence type="ECO:0000313" key="3">
    <source>
        <dbReference type="Proteomes" id="UP000000483"/>
    </source>
</evidence>
<dbReference type="EMBL" id="CP002629">
    <property type="protein sequence ID" value="AEB08571.1"/>
    <property type="molecule type" value="Genomic_DNA"/>
</dbReference>
<accession>F2NGF8</accession>
<proteinExistence type="predicted"/>
<reference evidence="2 3" key="1">
    <citation type="journal article" date="2011" name="Stand. Genomic Sci.">
        <title>Complete genome sequence of the acetate-degrading sulfate reducer Desulfobacca acetoxidans type strain (ASRB2).</title>
        <authorList>
            <person name="Goker M."/>
            <person name="Teshima H."/>
            <person name="Lapidus A."/>
            <person name="Nolan M."/>
            <person name="Lucas S."/>
            <person name="Hammon N."/>
            <person name="Deshpande S."/>
            <person name="Cheng J.F."/>
            <person name="Tapia R."/>
            <person name="Han C."/>
            <person name="Goodwin L."/>
            <person name="Pitluck S."/>
            <person name="Huntemann M."/>
            <person name="Liolios K."/>
            <person name="Ivanova N."/>
            <person name="Pagani I."/>
            <person name="Mavromatis K."/>
            <person name="Ovchinikova G."/>
            <person name="Pati A."/>
            <person name="Chen A."/>
            <person name="Palaniappan K."/>
            <person name="Land M."/>
            <person name="Hauser L."/>
            <person name="Brambilla E.M."/>
            <person name="Rohde M."/>
            <person name="Spring S."/>
            <person name="Detter J.C."/>
            <person name="Woyke T."/>
            <person name="Bristow J."/>
            <person name="Eisen J.A."/>
            <person name="Markowitz V."/>
            <person name="Hugenholtz P."/>
            <person name="Kyrpides N.C."/>
            <person name="Klenk H.P."/>
        </authorList>
    </citation>
    <scope>NUCLEOTIDE SEQUENCE [LARGE SCALE GENOMIC DNA]</scope>
    <source>
        <strain evidence="3">ATCC 700848 / DSM 11109 / ASRB2</strain>
    </source>
</reference>
<dbReference type="Proteomes" id="UP000000483">
    <property type="component" value="Chromosome"/>
</dbReference>
<gene>
    <name evidence="2" type="ordered locus">Desac_0690</name>
</gene>
<reference evidence="3" key="2">
    <citation type="submission" date="2011-03" db="EMBL/GenBank/DDBJ databases">
        <title>The complete genome of Desulfobacca acetoxidans DSM 11109.</title>
        <authorList>
            <consortium name="US DOE Joint Genome Institute (JGI-PGF)"/>
            <person name="Lucas S."/>
            <person name="Copeland A."/>
            <person name="Lapidus A."/>
            <person name="Bruce D."/>
            <person name="Goodwin L."/>
            <person name="Pitluck S."/>
            <person name="Peters L."/>
            <person name="Kyrpides N."/>
            <person name="Mavromatis K."/>
            <person name="Ivanova N."/>
            <person name="Ovchinnikova G."/>
            <person name="Teshima H."/>
            <person name="Detter J.C."/>
            <person name="Han C."/>
            <person name="Land M."/>
            <person name="Hauser L."/>
            <person name="Markowitz V."/>
            <person name="Cheng J.-F."/>
            <person name="Hugenholtz P."/>
            <person name="Woyke T."/>
            <person name="Wu D."/>
            <person name="Spring S."/>
            <person name="Schueler E."/>
            <person name="Brambilla E."/>
            <person name="Klenk H.-P."/>
            <person name="Eisen J.A."/>
        </authorList>
    </citation>
    <scope>NUCLEOTIDE SEQUENCE [LARGE SCALE GENOMIC DNA]</scope>
    <source>
        <strain evidence="3">ATCC 700848 / DSM 11109 / ASRB2</strain>
    </source>
</reference>
<evidence type="ECO:0000256" key="1">
    <source>
        <dbReference type="SAM" id="Phobius"/>
    </source>
</evidence>
<keyword evidence="1" id="KW-0472">Membrane</keyword>
<dbReference type="AlphaFoldDB" id="F2NGF8"/>
<protein>
    <submittedName>
        <fullName evidence="2">Uncharacterized protein</fullName>
    </submittedName>
</protein>
<dbReference type="KEGG" id="dao:Desac_0690"/>
<keyword evidence="3" id="KW-1185">Reference proteome</keyword>
<keyword evidence="1" id="KW-0812">Transmembrane</keyword>
<evidence type="ECO:0000313" key="2">
    <source>
        <dbReference type="EMBL" id="AEB08571.1"/>
    </source>
</evidence>
<sequence length="189" mass="20999">MEEPESITAVLDFGPAMLEKVLGVLQKVGIDLPILLVQIFLFIIVGLLFGWLFIKLRKAKKKPFFQVMGLVGLGLIMAGIVFSWVEQACYPLPGELTGVVEVADSATKERLADLRVMLLDYQGRKVSLEEGVVDTVDGRFVLSYPRRGDVPPRMLRLRLPGCKTQDFSLGRRELRQGRVAVHFACGGEP</sequence>
<keyword evidence="1" id="KW-1133">Transmembrane helix</keyword>
<dbReference type="STRING" id="880072.Desac_0690"/>
<feature type="transmembrane region" description="Helical" evidence="1">
    <location>
        <begin position="64"/>
        <end position="85"/>
    </location>
</feature>
<dbReference type="HOGENOM" id="CLU_1432427_0_0_7"/>
<dbReference type="RefSeq" id="WP_013705684.1">
    <property type="nucleotide sequence ID" value="NC_015388.1"/>
</dbReference>
<organism evidence="2 3">
    <name type="scientific">Desulfobacca acetoxidans (strain ATCC 700848 / DSM 11109 / ASRB2)</name>
    <dbReference type="NCBI Taxonomy" id="880072"/>
    <lineage>
        <taxon>Bacteria</taxon>
        <taxon>Pseudomonadati</taxon>
        <taxon>Thermodesulfobacteriota</taxon>
        <taxon>Desulfobaccia</taxon>
        <taxon>Desulfobaccales</taxon>
        <taxon>Desulfobaccaceae</taxon>
        <taxon>Desulfobacca</taxon>
    </lineage>
</organism>
<feature type="transmembrane region" description="Helical" evidence="1">
    <location>
        <begin position="32"/>
        <end position="52"/>
    </location>
</feature>
<name>F2NGF8_DESAR</name>